<accession>A0A085MUG7</accession>
<protein>
    <submittedName>
        <fullName evidence="2">Uncharacterized protein</fullName>
    </submittedName>
</protein>
<dbReference type="EMBL" id="KL363240">
    <property type="protein sequence ID" value="KFD51408.1"/>
    <property type="molecule type" value="Genomic_DNA"/>
</dbReference>
<reference evidence="2 3" key="1">
    <citation type="journal article" date="2014" name="Nat. Genet.">
        <title>Genome and transcriptome of the porcine whipworm Trichuris suis.</title>
        <authorList>
            <person name="Jex A.R."/>
            <person name="Nejsum P."/>
            <person name="Schwarz E.M."/>
            <person name="Hu L."/>
            <person name="Young N.D."/>
            <person name="Hall R.S."/>
            <person name="Korhonen P.K."/>
            <person name="Liao S."/>
            <person name="Thamsborg S."/>
            <person name="Xia J."/>
            <person name="Xu P."/>
            <person name="Wang S."/>
            <person name="Scheerlinck J.P."/>
            <person name="Hofmann A."/>
            <person name="Sternberg P.W."/>
            <person name="Wang J."/>
            <person name="Gasser R.B."/>
        </authorList>
    </citation>
    <scope>NUCLEOTIDE SEQUENCE [LARGE SCALE GENOMIC DNA]</scope>
    <source>
        <strain evidence="2">DCEP-RM93F</strain>
        <strain evidence="1">DCEP-RM93M</strain>
    </source>
</reference>
<dbReference type="EMBL" id="KL367644">
    <property type="protein sequence ID" value="KFD60863.1"/>
    <property type="molecule type" value="Genomic_DNA"/>
</dbReference>
<sequence>WPVFQERPAWNHIVYRNIWNRLAGNTYCVLSQCWTLPTFYHAHTRKTVSQALTTNSKKNLISRKQSFLGESC</sequence>
<dbReference type="Proteomes" id="UP000030758">
    <property type="component" value="Unassembled WGS sequence"/>
</dbReference>
<keyword evidence="3" id="KW-1185">Reference proteome</keyword>
<organism evidence="2">
    <name type="scientific">Trichuris suis</name>
    <name type="common">pig whipworm</name>
    <dbReference type="NCBI Taxonomy" id="68888"/>
    <lineage>
        <taxon>Eukaryota</taxon>
        <taxon>Metazoa</taxon>
        <taxon>Ecdysozoa</taxon>
        <taxon>Nematoda</taxon>
        <taxon>Enoplea</taxon>
        <taxon>Dorylaimia</taxon>
        <taxon>Trichinellida</taxon>
        <taxon>Trichuridae</taxon>
        <taxon>Trichuris</taxon>
    </lineage>
</organism>
<gene>
    <name evidence="1" type="ORF">M513_07813</name>
    <name evidence="2" type="ORF">M514_07813</name>
</gene>
<evidence type="ECO:0000313" key="3">
    <source>
        <dbReference type="Proteomes" id="UP000030764"/>
    </source>
</evidence>
<proteinExistence type="predicted"/>
<feature type="non-terminal residue" evidence="2">
    <location>
        <position position="72"/>
    </location>
</feature>
<evidence type="ECO:0000313" key="1">
    <source>
        <dbReference type="EMBL" id="KFD51408.1"/>
    </source>
</evidence>
<feature type="non-terminal residue" evidence="2">
    <location>
        <position position="1"/>
    </location>
</feature>
<evidence type="ECO:0000313" key="2">
    <source>
        <dbReference type="EMBL" id="KFD60863.1"/>
    </source>
</evidence>
<name>A0A085MUG7_9BILA</name>
<dbReference type="Proteomes" id="UP000030764">
    <property type="component" value="Unassembled WGS sequence"/>
</dbReference>
<dbReference type="AlphaFoldDB" id="A0A085MUG7"/>